<comment type="subunit">
    <text evidence="5">Monomer.</text>
</comment>
<keyword evidence="13" id="KW-1185">Reference proteome</keyword>
<dbReference type="RefSeq" id="WP_106040403.1">
    <property type="nucleotide sequence ID" value="NZ_CALHZC010000077.1"/>
</dbReference>
<organism evidence="12 13">
    <name type="scientific">Bacteroides zoogleoformans</name>
    <dbReference type="NCBI Taxonomy" id="28119"/>
    <lineage>
        <taxon>Bacteria</taxon>
        <taxon>Pseudomonadati</taxon>
        <taxon>Bacteroidota</taxon>
        <taxon>Bacteroidia</taxon>
        <taxon>Bacteroidales</taxon>
        <taxon>Bacteroidaceae</taxon>
        <taxon>Bacteroides</taxon>
    </lineage>
</organism>
<evidence type="ECO:0000313" key="13">
    <source>
        <dbReference type="Proteomes" id="UP000238304"/>
    </source>
</evidence>
<comment type="cofactor">
    <cofactor evidence="2">
        <name>Ca(2+)</name>
        <dbReference type="ChEBI" id="CHEBI:29108"/>
    </cofactor>
</comment>
<dbReference type="InterPro" id="IPR015443">
    <property type="entry name" value="Aldose_1-epimerase"/>
</dbReference>
<evidence type="ECO:0000256" key="10">
    <source>
        <dbReference type="ARBA" id="ARBA00023277"/>
    </source>
</evidence>
<dbReference type="NCBIfam" id="NF008277">
    <property type="entry name" value="PRK11055.1"/>
    <property type="match status" value="1"/>
</dbReference>
<evidence type="ECO:0000256" key="8">
    <source>
        <dbReference type="ARBA" id="ARBA00022837"/>
    </source>
</evidence>
<dbReference type="EC" id="5.1.3.3" evidence="6 11"/>
<dbReference type="PROSITE" id="PS00545">
    <property type="entry name" value="ALDOSE_1_EPIMERASE"/>
    <property type="match status" value="1"/>
</dbReference>
<dbReference type="PANTHER" id="PTHR10091:SF0">
    <property type="entry name" value="GALACTOSE MUTAROTASE"/>
    <property type="match status" value="1"/>
</dbReference>
<comment type="catalytic activity">
    <reaction evidence="1 11">
        <text>alpha-D-glucose = beta-D-glucose</text>
        <dbReference type="Rhea" id="RHEA:10264"/>
        <dbReference type="ChEBI" id="CHEBI:15903"/>
        <dbReference type="ChEBI" id="CHEBI:17925"/>
        <dbReference type="EC" id="5.1.3.3"/>
    </reaction>
</comment>
<evidence type="ECO:0000256" key="4">
    <source>
        <dbReference type="ARBA" id="ARBA00006206"/>
    </source>
</evidence>
<evidence type="ECO:0000256" key="6">
    <source>
        <dbReference type="ARBA" id="ARBA00013185"/>
    </source>
</evidence>
<dbReference type="PROSITE" id="PS51257">
    <property type="entry name" value="PROKAR_LIPOPROTEIN"/>
    <property type="match status" value="1"/>
</dbReference>
<evidence type="ECO:0000256" key="2">
    <source>
        <dbReference type="ARBA" id="ARBA00001913"/>
    </source>
</evidence>
<dbReference type="InterPro" id="IPR011013">
    <property type="entry name" value="Gal_mutarotase_sf_dom"/>
</dbReference>
<comment type="similarity">
    <text evidence="4 11">Belongs to the aldose epimerase family.</text>
</comment>
<evidence type="ECO:0000256" key="7">
    <source>
        <dbReference type="ARBA" id="ARBA00014165"/>
    </source>
</evidence>
<evidence type="ECO:0000256" key="1">
    <source>
        <dbReference type="ARBA" id="ARBA00001614"/>
    </source>
</evidence>
<evidence type="ECO:0000256" key="11">
    <source>
        <dbReference type="PIRNR" id="PIRNR005096"/>
    </source>
</evidence>
<evidence type="ECO:0000256" key="3">
    <source>
        <dbReference type="ARBA" id="ARBA00005028"/>
    </source>
</evidence>
<keyword evidence="10 11" id="KW-0119">Carbohydrate metabolism</keyword>
<proteinExistence type="inferred from homology"/>
<dbReference type="InterPro" id="IPR014718">
    <property type="entry name" value="GH-type_carb-bd"/>
</dbReference>
<keyword evidence="9 11" id="KW-0413">Isomerase</keyword>
<evidence type="ECO:0000313" key="12">
    <source>
        <dbReference type="EMBL" id="AVM52021.1"/>
    </source>
</evidence>
<reference evidence="12 13" key="1">
    <citation type="submission" date="2018-02" db="EMBL/GenBank/DDBJ databases">
        <authorList>
            <person name="Holder M.E."/>
            <person name="Ajami N.J."/>
            <person name="Petrosino J.F."/>
        </authorList>
    </citation>
    <scope>NUCLEOTIDE SEQUENCE [LARGE SCALE GENOMIC DNA]</scope>
    <source>
        <strain evidence="12 13">ATCC 33285</strain>
    </source>
</reference>
<dbReference type="PIRSF" id="PIRSF005096">
    <property type="entry name" value="GALM"/>
    <property type="match status" value="1"/>
</dbReference>
<comment type="pathway">
    <text evidence="3 11">Carbohydrate metabolism; hexose metabolism.</text>
</comment>
<dbReference type="InterPro" id="IPR018052">
    <property type="entry name" value="Ald1_epimerase_CS"/>
</dbReference>
<evidence type="ECO:0000256" key="5">
    <source>
        <dbReference type="ARBA" id="ARBA00011245"/>
    </source>
</evidence>
<evidence type="ECO:0000256" key="9">
    <source>
        <dbReference type="ARBA" id="ARBA00023235"/>
    </source>
</evidence>
<protein>
    <recommendedName>
        <fullName evidence="7 11">Aldose 1-epimerase</fullName>
        <ecNumber evidence="6 11">5.1.3.3</ecNumber>
    </recommendedName>
</protein>
<sequence length="379" mass="41697">MNKQILLTGIAALMLASCNQKPETRLTLSGLNPAAFKTTVNNAQTDLYTLRNKAGMEVCITNFGGRIVSIMVPDKNGTMQDVVLGFDSIADYINIPSDFGASIGRYANRINQGKIVLDGDTIQLPQNNFGHCLHGGPQGWQYQVFEAKQMDETTLELTRFSPDGDENFPGNVTAKVLFKLTEENAIDIKYSATTDKKTVINMTNHSYFNLSGNPAQAATDHILYVNADTYTPVDNTFMTTGEIAPVKDTPMDFSTPKAVGQDIANFDFDQLKNGNGYDHNWILNTQGDLTHMAAKLTSPVSGITLEVYTNEPGIQVYTGNFLDGTVKGKKGIIYNQRASVCLETQHYPDSPNKPEWPSAILEPGQTYNSECIFKFSVEK</sequence>
<dbReference type="Pfam" id="PF01263">
    <property type="entry name" value="Aldose_epim"/>
    <property type="match status" value="1"/>
</dbReference>
<dbReference type="SUPFAM" id="SSF74650">
    <property type="entry name" value="Galactose mutarotase-like"/>
    <property type="match status" value="1"/>
</dbReference>
<dbReference type="InterPro" id="IPR008183">
    <property type="entry name" value="Aldose_1/G6P_1-epimerase"/>
</dbReference>
<keyword evidence="8" id="KW-0106">Calcium</keyword>
<dbReference type="Gene3D" id="2.70.98.10">
    <property type="match status" value="1"/>
</dbReference>
<dbReference type="InterPro" id="IPR047215">
    <property type="entry name" value="Galactose_mutarotase-like"/>
</dbReference>
<accession>A0ABM6T615</accession>
<dbReference type="EMBL" id="CP027231">
    <property type="protein sequence ID" value="AVM52021.1"/>
    <property type="molecule type" value="Genomic_DNA"/>
</dbReference>
<dbReference type="PANTHER" id="PTHR10091">
    <property type="entry name" value="ALDOSE-1-EPIMERASE"/>
    <property type="match status" value="1"/>
</dbReference>
<gene>
    <name evidence="12" type="ORF">C4H11_02810</name>
</gene>
<dbReference type="CDD" id="cd09019">
    <property type="entry name" value="galactose_mutarotase_like"/>
    <property type="match status" value="1"/>
</dbReference>
<name>A0ABM6T615_9BACE</name>
<dbReference type="Proteomes" id="UP000238304">
    <property type="component" value="Chromosome"/>
</dbReference>